<dbReference type="PRINTS" id="PR00469">
    <property type="entry name" value="PNDRDTASEII"/>
</dbReference>
<proteinExistence type="predicted"/>
<evidence type="ECO:0000313" key="3">
    <source>
        <dbReference type="Proteomes" id="UP000005631"/>
    </source>
</evidence>
<dbReference type="PATRIC" id="fig|926562.3.peg.2536"/>
<dbReference type="Gene3D" id="3.50.50.60">
    <property type="entry name" value="FAD/NAD(P)-binding domain"/>
    <property type="match status" value="1"/>
</dbReference>
<dbReference type="RefSeq" id="WP_014202838.1">
    <property type="nucleotide sequence ID" value="NC_016599.1"/>
</dbReference>
<dbReference type="GO" id="GO:0050660">
    <property type="term" value="F:flavin adenine dinucleotide binding"/>
    <property type="evidence" value="ECO:0007669"/>
    <property type="project" value="TreeGrafter"/>
</dbReference>
<dbReference type="PANTHER" id="PTHR43539">
    <property type="entry name" value="FLAVIN-BINDING MONOOXYGENASE-LIKE PROTEIN (AFU_ORTHOLOGUE AFUA_4G09220)"/>
    <property type="match status" value="1"/>
</dbReference>
<organism evidence="2 3">
    <name type="scientific">Owenweeksia hongkongensis (strain DSM 17368 / CIP 108786 / JCM 12287 / NRRL B-23963 / UST20020801)</name>
    <dbReference type="NCBI Taxonomy" id="926562"/>
    <lineage>
        <taxon>Bacteria</taxon>
        <taxon>Pseudomonadati</taxon>
        <taxon>Bacteroidota</taxon>
        <taxon>Flavobacteriia</taxon>
        <taxon>Flavobacteriales</taxon>
        <taxon>Owenweeksiaceae</taxon>
        <taxon>Owenweeksia</taxon>
    </lineage>
</organism>
<dbReference type="GO" id="GO:0004497">
    <property type="term" value="F:monooxygenase activity"/>
    <property type="evidence" value="ECO:0007669"/>
    <property type="project" value="TreeGrafter"/>
</dbReference>
<dbReference type="Proteomes" id="UP000005631">
    <property type="component" value="Chromosome"/>
</dbReference>
<evidence type="ECO:0000313" key="2">
    <source>
        <dbReference type="EMBL" id="AEV33489.1"/>
    </source>
</evidence>
<dbReference type="NCBIfam" id="NF040505">
    <property type="entry name" value="ArsO_flavin_mono"/>
    <property type="match status" value="1"/>
</dbReference>
<keyword evidence="1" id="KW-0560">Oxidoreductase</keyword>
<dbReference type="eggNOG" id="COG2072">
    <property type="taxonomic scope" value="Bacteria"/>
</dbReference>
<gene>
    <name evidence="2" type="ordered locus">Oweho_2519</name>
</gene>
<dbReference type="Pfam" id="PF13738">
    <property type="entry name" value="Pyr_redox_3"/>
    <property type="match status" value="1"/>
</dbReference>
<reference evidence="2 3" key="1">
    <citation type="journal article" date="2012" name="Stand. Genomic Sci.">
        <title>Genome sequence of the orange-pigmented seawater bacterium Owenweeksia hongkongensis type strain (UST20020801(T)).</title>
        <authorList>
            <person name="Riedel T."/>
            <person name="Held B."/>
            <person name="Nolan M."/>
            <person name="Lucas S."/>
            <person name="Lapidus A."/>
            <person name="Tice H."/>
            <person name="Del Rio T.G."/>
            <person name="Cheng J.F."/>
            <person name="Han C."/>
            <person name="Tapia R."/>
            <person name="Goodwin L.A."/>
            <person name="Pitluck S."/>
            <person name="Liolios K."/>
            <person name="Mavromatis K."/>
            <person name="Pagani I."/>
            <person name="Ivanova N."/>
            <person name="Mikhailova N."/>
            <person name="Pati A."/>
            <person name="Chen A."/>
            <person name="Palaniappan K."/>
            <person name="Rohde M."/>
            <person name="Tindall B.J."/>
            <person name="Detter J.C."/>
            <person name="Goker M."/>
            <person name="Woyke T."/>
            <person name="Bristow J."/>
            <person name="Eisen J.A."/>
            <person name="Markowitz V."/>
            <person name="Hugenholtz P."/>
            <person name="Klenk H.P."/>
            <person name="Kyrpides N.C."/>
        </authorList>
    </citation>
    <scope>NUCLEOTIDE SEQUENCE</scope>
    <source>
        <strain evidence="3">DSM 17368 / JCM 12287 / NRRL B-23963</strain>
    </source>
</reference>
<evidence type="ECO:0000256" key="1">
    <source>
        <dbReference type="ARBA" id="ARBA00023002"/>
    </source>
</evidence>
<sequence length="357" mass="40133">MLHYSENKIYDTIIIGGGQAGLSVAYFIKRTSSNYLILDDQSEPGGAWLHTWDSLNLFSPSQYSSLSGWQMPPCKKEYPTKYELLTYLAEYEKRYDFPVLRNTSVSQVSKSEEVFQVETNQGKFYCKSLVSATGTSKNPFIPAHPNANDFKGRQIHSVDYRNTNDLIGKKVIVVGGGNSGAQILAEVSKVASTKWVTLNEPIFLPEHIDGRHLFAAANDKYFNKQAEESGPKISLSNIVQVESVREGLKRGVFKDHRPFKAFYENGVIWNDDTKEPFDVIIWCTGFKANLSHLEKLDIIDNNRTETNYTRSVQQPGLWLVGYGNWTGFASATIFGVGKTAKHTAKEIVSFLETKKAE</sequence>
<name>G8R7V8_OWEHD</name>
<keyword evidence="3" id="KW-1185">Reference proteome</keyword>
<dbReference type="EMBL" id="CP003156">
    <property type="protein sequence ID" value="AEV33489.1"/>
    <property type="molecule type" value="Genomic_DNA"/>
</dbReference>
<dbReference type="PRINTS" id="PR00368">
    <property type="entry name" value="FADPNR"/>
</dbReference>
<dbReference type="STRING" id="926562.Oweho_2519"/>
<accession>G8R7V8</accession>
<dbReference type="InterPro" id="IPR036188">
    <property type="entry name" value="FAD/NAD-bd_sf"/>
</dbReference>
<dbReference type="SUPFAM" id="SSF51905">
    <property type="entry name" value="FAD/NAD(P)-binding domain"/>
    <property type="match status" value="2"/>
</dbReference>
<dbReference type="OrthoDB" id="9778740at2"/>
<dbReference type="HOGENOM" id="CLU_006909_1_2_10"/>
<dbReference type="KEGG" id="oho:Oweho_2519"/>
<dbReference type="InterPro" id="IPR050982">
    <property type="entry name" value="Auxin_biosynth/cation_transpt"/>
</dbReference>
<protein>
    <submittedName>
        <fullName evidence="2">Putative flavoprotein involved in K+ transport</fullName>
    </submittedName>
</protein>
<dbReference type="PANTHER" id="PTHR43539:SF78">
    <property type="entry name" value="FLAVIN-CONTAINING MONOOXYGENASE"/>
    <property type="match status" value="1"/>
</dbReference>
<dbReference type="AlphaFoldDB" id="G8R7V8"/>